<feature type="compositionally biased region" description="Acidic residues" evidence="1">
    <location>
        <begin position="75"/>
        <end position="84"/>
    </location>
</feature>
<reference evidence="2" key="1">
    <citation type="submission" date="2021-05" db="EMBL/GenBank/DDBJ databases">
        <title>The genome of the haptophyte Pavlova lutheri (Diacronema luteri, Pavlovales) - a model for lipid biosynthesis in eukaryotic algae.</title>
        <authorList>
            <person name="Hulatt C.J."/>
            <person name="Posewitz M.C."/>
        </authorList>
    </citation>
    <scope>NUCLEOTIDE SEQUENCE</scope>
    <source>
        <strain evidence="2">NIVA-4/92</strain>
    </source>
</reference>
<evidence type="ECO:0000256" key="1">
    <source>
        <dbReference type="SAM" id="MobiDB-lite"/>
    </source>
</evidence>
<evidence type="ECO:0000313" key="2">
    <source>
        <dbReference type="EMBL" id="KAG8461941.1"/>
    </source>
</evidence>
<organism evidence="2 3">
    <name type="scientific">Diacronema lutheri</name>
    <name type="common">Unicellular marine alga</name>
    <name type="synonym">Monochrysis lutheri</name>
    <dbReference type="NCBI Taxonomy" id="2081491"/>
    <lineage>
        <taxon>Eukaryota</taxon>
        <taxon>Haptista</taxon>
        <taxon>Haptophyta</taxon>
        <taxon>Pavlovophyceae</taxon>
        <taxon>Pavlovales</taxon>
        <taxon>Pavlovaceae</taxon>
        <taxon>Diacronema</taxon>
    </lineage>
</organism>
<protein>
    <submittedName>
        <fullName evidence="2">Uncharacterized protein</fullName>
    </submittedName>
</protein>
<feature type="region of interest" description="Disordered" evidence="1">
    <location>
        <begin position="34"/>
        <end position="111"/>
    </location>
</feature>
<gene>
    <name evidence="2" type="ORF">KFE25_013960</name>
</gene>
<proteinExistence type="predicted"/>
<dbReference type="AlphaFoldDB" id="A0A8J5XAM7"/>
<feature type="compositionally biased region" description="Low complexity" evidence="1">
    <location>
        <begin position="165"/>
        <end position="183"/>
    </location>
</feature>
<feature type="region of interest" description="Disordered" evidence="1">
    <location>
        <begin position="165"/>
        <end position="217"/>
    </location>
</feature>
<dbReference type="EMBL" id="JAGTXO010000023">
    <property type="protein sequence ID" value="KAG8461941.1"/>
    <property type="molecule type" value="Genomic_DNA"/>
</dbReference>
<keyword evidence="3" id="KW-1185">Reference proteome</keyword>
<dbReference type="Proteomes" id="UP000751190">
    <property type="component" value="Unassembled WGS sequence"/>
</dbReference>
<feature type="compositionally biased region" description="Acidic residues" evidence="1">
    <location>
        <begin position="44"/>
        <end position="59"/>
    </location>
</feature>
<name>A0A8J5XAM7_DIALT</name>
<comment type="caution">
    <text evidence="2">The sequence shown here is derived from an EMBL/GenBank/DDBJ whole genome shotgun (WGS) entry which is preliminary data.</text>
</comment>
<evidence type="ECO:0000313" key="3">
    <source>
        <dbReference type="Proteomes" id="UP000751190"/>
    </source>
</evidence>
<feature type="compositionally biased region" description="Basic and acidic residues" evidence="1">
    <location>
        <begin position="184"/>
        <end position="199"/>
    </location>
</feature>
<accession>A0A8J5XAM7</accession>
<dbReference type="OrthoDB" id="10657164at2759"/>
<sequence>MAPRSSAVSHRPAYFILAGRVPSCAAIKNMAASGGLTGLGGYGSEEDEGDDEAEEEEERREENAAKRFVARVGDGSDDDSDEADGAGAGSGRGSAPQPAEDGTASALTAQPQLLPSADDILASATGLAPALPAQLQPAHPTLVLSGPVPPPAAADAAAAVLARASALPGPSASRASAAVPSADAAKRARDKERESVKARTEKKRKAGQSASFLGGAWKSETEMHFRDNFDS</sequence>